<proteinExistence type="predicted"/>
<dbReference type="Proteomes" id="UP000298030">
    <property type="component" value="Unassembled WGS sequence"/>
</dbReference>
<name>A0A4Y7T5U8_COPMI</name>
<dbReference type="EMBL" id="QPFP01000027">
    <property type="protein sequence ID" value="TEB29391.1"/>
    <property type="molecule type" value="Genomic_DNA"/>
</dbReference>
<organism evidence="2 3">
    <name type="scientific">Coprinellus micaceus</name>
    <name type="common">Glistening ink-cap mushroom</name>
    <name type="synonym">Coprinus micaceus</name>
    <dbReference type="NCBI Taxonomy" id="71717"/>
    <lineage>
        <taxon>Eukaryota</taxon>
        <taxon>Fungi</taxon>
        <taxon>Dikarya</taxon>
        <taxon>Basidiomycota</taxon>
        <taxon>Agaricomycotina</taxon>
        <taxon>Agaricomycetes</taxon>
        <taxon>Agaricomycetidae</taxon>
        <taxon>Agaricales</taxon>
        <taxon>Agaricineae</taxon>
        <taxon>Psathyrellaceae</taxon>
        <taxon>Coprinellus</taxon>
    </lineage>
</organism>
<feature type="compositionally biased region" description="Low complexity" evidence="1">
    <location>
        <begin position="417"/>
        <end position="428"/>
    </location>
</feature>
<comment type="caution">
    <text evidence="2">The sequence shown here is derived from an EMBL/GenBank/DDBJ whole genome shotgun (WGS) entry which is preliminary data.</text>
</comment>
<feature type="region of interest" description="Disordered" evidence="1">
    <location>
        <begin position="368"/>
        <end position="470"/>
    </location>
</feature>
<feature type="compositionally biased region" description="Gly residues" evidence="1">
    <location>
        <begin position="404"/>
        <end position="416"/>
    </location>
</feature>
<evidence type="ECO:0000256" key="1">
    <source>
        <dbReference type="SAM" id="MobiDB-lite"/>
    </source>
</evidence>
<sequence>MAKTKQSRIGASMFSKSSNMELQVNVPVPQGQPGSDQALNNFVPPEEDFPKGRTPTADASPSPNPFSKSSIWRPGSWLPSRPKRHPIWEETPTHQTAAYDADTPPLTPGSSCASSPFSSQEDLTLSSAQNLDSQFLQSENLTTSEEYVRSMSKTGNGLPVYLPKPVKPYGDVRVGVVPGDVGTYNPIGLPAREVSVDEQVIPEGHVLSEGASSRKLRSRSQKSMVSSFEFTCDSPRGAVYVATSSAKLDELVNPTRLRKYIIQHAKAIYAHADSIREVADDAPVYIVTGCIKSDSYAIAAFKEANSDPMSLENVTCSGDVTPTYDWTSFPRSGEGKFGSSGESGLKNQTLFLRGFKLDFSEGFRSRMKNSSSSWKGAPSDGPFDPPEGSRPAGGADRQDETGGSRRGAGNGGGFGSGLSSSTNFTGTNLAGGCRDEQDPLEFSTFGHSGDDEVEVHSFPASKQDVGPPKF</sequence>
<accession>A0A4Y7T5U8</accession>
<dbReference type="STRING" id="71717.A0A4Y7T5U8"/>
<evidence type="ECO:0000313" key="3">
    <source>
        <dbReference type="Proteomes" id="UP000298030"/>
    </source>
</evidence>
<feature type="region of interest" description="Disordered" evidence="1">
    <location>
        <begin position="1"/>
        <end position="121"/>
    </location>
</feature>
<evidence type="ECO:0000313" key="2">
    <source>
        <dbReference type="EMBL" id="TEB29391.1"/>
    </source>
</evidence>
<protein>
    <submittedName>
        <fullName evidence="2">Uncharacterized protein</fullName>
    </submittedName>
</protein>
<keyword evidence="3" id="KW-1185">Reference proteome</keyword>
<feature type="compositionally biased region" description="Low complexity" evidence="1">
    <location>
        <begin position="110"/>
        <end position="119"/>
    </location>
</feature>
<gene>
    <name evidence="2" type="ORF">FA13DRAFT_639898</name>
</gene>
<dbReference type="AlphaFoldDB" id="A0A4Y7T5U8"/>
<feature type="compositionally biased region" description="Polar residues" evidence="1">
    <location>
        <begin position="57"/>
        <end position="70"/>
    </location>
</feature>
<reference evidence="2 3" key="1">
    <citation type="journal article" date="2019" name="Nat. Ecol. Evol.">
        <title>Megaphylogeny resolves global patterns of mushroom evolution.</title>
        <authorList>
            <person name="Varga T."/>
            <person name="Krizsan K."/>
            <person name="Foldi C."/>
            <person name="Dima B."/>
            <person name="Sanchez-Garcia M."/>
            <person name="Sanchez-Ramirez S."/>
            <person name="Szollosi G.J."/>
            <person name="Szarkandi J.G."/>
            <person name="Papp V."/>
            <person name="Albert L."/>
            <person name="Andreopoulos W."/>
            <person name="Angelini C."/>
            <person name="Antonin V."/>
            <person name="Barry K.W."/>
            <person name="Bougher N.L."/>
            <person name="Buchanan P."/>
            <person name="Buyck B."/>
            <person name="Bense V."/>
            <person name="Catcheside P."/>
            <person name="Chovatia M."/>
            <person name="Cooper J."/>
            <person name="Damon W."/>
            <person name="Desjardin D."/>
            <person name="Finy P."/>
            <person name="Geml J."/>
            <person name="Haridas S."/>
            <person name="Hughes K."/>
            <person name="Justo A."/>
            <person name="Karasinski D."/>
            <person name="Kautmanova I."/>
            <person name="Kiss B."/>
            <person name="Kocsube S."/>
            <person name="Kotiranta H."/>
            <person name="LaButti K.M."/>
            <person name="Lechner B.E."/>
            <person name="Liimatainen K."/>
            <person name="Lipzen A."/>
            <person name="Lukacs Z."/>
            <person name="Mihaltcheva S."/>
            <person name="Morgado L.N."/>
            <person name="Niskanen T."/>
            <person name="Noordeloos M.E."/>
            <person name="Ohm R.A."/>
            <person name="Ortiz-Santana B."/>
            <person name="Ovrebo C."/>
            <person name="Racz N."/>
            <person name="Riley R."/>
            <person name="Savchenko A."/>
            <person name="Shiryaev A."/>
            <person name="Soop K."/>
            <person name="Spirin V."/>
            <person name="Szebenyi C."/>
            <person name="Tomsovsky M."/>
            <person name="Tulloss R.E."/>
            <person name="Uehling J."/>
            <person name="Grigoriev I.V."/>
            <person name="Vagvolgyi C."/>
            <person name="Papp T."/>
            <person name="Martin F.M."/>
            <person name="Miettinen O."/>
            <person name="Hibbett D.S."/>
            <person name="Nagy L.G."/>
        </authorList>
    </citation>
    <scope>NUCLEOTIDE SEQUENCE [LARGE SCALE GENOMIC DNA]</scope>
    <source>
        <strain evidence="2 3">FP101781</strain>
    </source>
</reference>